<evidence type="ECO:0000313" key="2">
    <source>
        <dbReference type="EMBL" id="MFD1325359.1"/>
    </source>
</evidence>
<protein>
    <submittedName>
        <fullName evidence="2">Aspartyl/asparaginyl beta-hydroxylase domain-containing protein</fullName>
    </submittedName>
</protein>
<name>A0ABW3YLN9_9ACTN</name>
<dbReference type="Proteomes" id="UP001597260">
    <property type="component" value="Unassembled WGS sequence"/>
</dbReference>
<gene>
    <name evidence="2" type="ORF">ACFQ4H_30175</name>
</gene>
<accession>A0ABW3YLN9</accession>
<organism evidence="2 3">
    <name type="scientific">Micromonospora sonneratiae</name>
    <dbReference type="NCBI Taxonomy" id="1184706"/>
    <lineage>
        <taxon>Bacteria</taxon>
        <taxon>Bacillati</taxon>
        <taxon>Actinomycetota</taxon>
        <taxon>Actinomycetes</taxon>
        <taxon>Micromonosporales</taxon>
        <taxon>Micromonosporaceae</taxon>
        <taxon>Micromonospora</taxon>
    </lineage>
</organism>
<dbReference type="EMBL" id="JBHTMP010000075">
    <property type="protein sequence ID" value="MFD1325359.1"/>
    <property type="molecule type" value="Genomic_DNA"/>
</dbReference>
<dbReference type="InterPro" id="IPR007803">
    <property type="entry name" value="Asp/Arg/Pro-Hydrxlase"/>
</dbReference>
<sequence>MNPVRAAKSALPAVAPLDRRYDTVRLVDEVQALRDRRWRAQRAYGQDGLAAEVELDWRILPLRSPNGDPGRTDPGGAGLDPYGDTPLLATTPYLAKVLASIPAPLRAVRLMSLGPGVRVHEHRDGKCGYPWGVLRLHVPIITNPGAELVIESQSYHWPAGQLWFGDFDRPHYVRNEGTEDRIHLVIDCLLTRRLLELFPSSYLDRLPWPDVLLATDPVPLSDADLAGLSCRFPVPAGFPEWAEEEQPGDAPDVPGRIDTDTGQPVLVLADRPAFKLVHLGRYEFRLEGWTEERTLLVDTTSPQPTVRFRVREGRLLTESVRPAVAARPALKGVTA</sequence>
<proteinExistence type="predicted"/>
<keyword evidence="3" id="KW-1185">Reference proteome</keyword>
<dbReference type="Pfam" id="PF05118">
    <property type="entry name" value="Asp_Arg_Hydrox"/>
    <property type="match status" value="1"/>
</dbReference>
<evidence type="ECO:0000259" key="1">
    <source>
        <dbReference type="Pfam" id="PF05118"/>
    </source>
</evidence>
<dbReference type="RefSeq" id="WP_377577567.1">
    <property type="nucleotide sequence ID" value="NZ_JBHTMP010000075.1"/>
</dbReference>
<dbReference type="SUPFAM" id="SSF51197">
    <property type="entry name" value="Clavaminate synthase-like"/>
    <property type="match status" value="1"/>
</dbReference>
<reference evidence="3" key="1">
    <citation type="journal article" date="2019" name="Int. J. Syst. Evol. Microbiol.">
        <title>The Global Catalogue of Microorganisms (GCM) 10K type strain sequencing project: providing services to taxonomists for standard genome sequencing and annotation.</title>
        <authorList>
            <consortium name="The Broad Institute Genomics Platform"/>
            <consortium name="The Broad Institute Genome Sequencing Center for Infectious Disease"/>
            <person name="Wu L."/>
            <person name="Ma J."/>
        </authorList>
    </citation>
    <scope>NUCLEOTIDE SEQUENCE [LARGE SCALE GENOMIC DNA]</scope>
    <source>
        <strain evidence="3">JCM 31037</strain>
    </source>
</reference>
<feature type="domain" description="Aspartyl/asparaginy/proline hydroxylase" evidence="1">
    <location>
        <begin position="26"/>
        <end position="188"/>
    </location>
</feature>
<evidence type="ECO:0000313" key="3">
    <source>
        <dbReference type="Proteomes" id="UP001597260"/>
    </source>
</evidence>
<dbReference type="InterPro" id="IPR027443">
    <property type="entry name" value="IPNS-like_sf"/>
</dbReference>
<dbReference type="Gene3D" id="2.60.120.330">
    <property type="entry name" value="B-lactam Antibiotic, Isopenicillin N Synthase, Chain"/>
    <property type="match status" value="1"/>
</dbReference>
<comment type="caution">
    <text evidence="2">The sequence shown here is derived from an EMBL/GenBank/DDBJ whole genome shotgun (WGS) entry which is preliminary data.</text>
</comment>